<dbReference type="InterPro" id="IPR003694">
    <property type="entry name" value="NAD_synthase"/>
</dbReference>
<dbReference type="GO" id="GO:0009435">
    <property type="term" value="P:NAD+ biosynthetic process"/>
    <property type="evidence" value="ECO:0007669"/>
    <property type="project" value="UniProtKB-UniRule"/>
</dbReference>
<dbReference type="OrthoDB" id="9760188at2"/>
<gene>
    <name evidence="7 11" type="primary">nadE</name>
    <name evidence="11" type="ORF">GCM10011403_25990</name>
</gene>
<dbReference type="NCBIfam" id="NF010588">
    <property type="entry name" value="PRK13981.1"/>
    <property type="match status" value="1"/>
</dbReference>
<dbReference type="InterPro" id="IPR022310">
    <property type="entry name" value="NAD/GMP_synthase"/>
</dbReference>
<comment type="caution">
    <text evidence="7">Lacks conserved residue(s) required for the propagation of feature annotation.</text>
</comment>
<evidence type="ECO:0000256" key="1">
    <source>
        <dbReference type="ARBA" id="ARBA00005188"/>
    </source>
</evidence>
<keyword evidence="5 7" id="KW-0067">ATP-binding</keyword>
<keyword evidence="12" id="KW-1185">Reference proteome</keyword>
<dbReference type="EC" id="6.3.5.1" evidence="7 8"/>
<dbReference type="InterPro" id="IPR036526">
    <property type="entry name" value="C-N_Hydrolase_sf"/>
</dbReference>
<feature type="binding site" evidence="7">
    <location>
        <position position="523"/>
    </location>
    <ligand>
        <name>deamido-NAD(+)</name>
        <dbReference type="ChEBI" id="CHEBI:58437"/>
        <note>ligand shared between two neighboring subunits</note>
    </ligand>
</feature>
<dbReference type="PANTHER" id="PTHR23090">
    <property type="entry name" value="NH 3 /GLUTAMINE-DEPENDENT NAD + SYNTHETASE"/>
    <property type="match status" value="1"/>
</dbReference>
<organism evidence="11 12">
    <name type="scientific">Pseudohongiella nitratireducens</name>
    <dbReference type="NCBI Taxonomy" id="1768907"/>
    <lineage>
        <taxon>Bacteria</taxon>
        <taxon>Pseudomonadati</taxon>
        <taxon>Pseudomonadota</taxon>
        <taxon>Gammaproteobacteria</taxon>
        <taxon>Pseudomonadales</taxon>
        <taxon>Pseudohongiellaceae</taxon>
        <taxon>Pseudohongiella</taxon>
    </lineage>
</organism>
<dbReference type="InterPro" id="IPR003010">
    <property type="entry name" value="C-N_Hydrolase"/>
</dbReference>
<comment type="pathway">
    <text evidence="1 7 8">Cofactor biosynthesis; NAD(+) biosynthesis; NAD(+) from deamido-NAD(+) (L-Gln route): step 1/1.</text>
</comment>
<reference evidence="11" key="1">
    <citation type="journal article" date="2014" name="Int. J. Syst. Evol. Microbiol.">
        <title>Complete genome sequence of Corynebacterium casei LMG S-19264T (=DSM 44701T), isolated from a smear-ripened cheese.</title>
        <authorList>
            <consortium name="US DOE Joint Genome Institute (JGI-PGF)"/>
            <person name="Walter F."/>
            <person name="Albersmeier A."/>
            <person name="Kalinowski J."/>
            <person name="Ruckert C."/>
        </authorList>
    </citation>
    <scope>NUCLEOTIDE SEQUENCE</scope>
    <source>
        <strain evidence="11">CGMCC 1.15425</strain>
    </source>
</reference>
<keyword evidence="3 7" id="KW-0436">Ligase</keyword>
<sequence length="555" mass="61079">MNQLNVVMAQLNFLVGDIPGNTQRIIETAQQAITEHEAHLVIYPELSLTAYPPEDLLLRPALCKRVERALQQICDANLPGCLVVGFPHSEGELLYNALAVIDHGKLIARYRKQCLPNYQVFDERRYFSEGEEPCVVSLFGSQVAFTICEDLWHEEPMRQAAEAGAQLMVNINASPFHTDKLEQRIALLENRAKAHAIPILYVNQVGGQDELVFDGYSMVADANGQVSVPGAGFAEAMVPVTLSLVGQGQFAVQSQHETGKELATRLSLEKRCYDAMVLGLRDYVHKNGFKDVMLGLSGGIDSGLTLAIAVDALGAEHVTAVMMPYRYTSDLSLSLAAEQAKRLGTRYEILPINKAYESFAEILEAPFAGKAVDLTEQNIQARCRGILLMALSNKFGALVLSTGNKSEVAVGYCTLYGDMAGAFNVLKDASKTLVYQLARYRNNVAAEAGEADAIPEQVITRPPSAELAPGQKDEDSLPPYDRLDQIISLYVEQDYSTADIVKAGYDKDEVGKVARLIDINEYKRRQASPGVRLTLRAFGRDRRYPITQGWKSEVV</sequence>
<proteinExistence type="inferred from homology"/>
<evidence type="ECO:0000256" key="9">
    <source>
        <dbReference type="RuleBase" id="RU003811"/>
    </source>
</evidence>
<comment type="caution">
    <text evidence="11">The sequence shown here is derived from an EMBL/GenBank/DDBJ whole genome shotgun (WGS) entry which is preliminary data.</text>
</comment>
<dbReference type="Gene3D" id="3.60.110.10">
    <property type="entry name" value="Carbon-nitrogen hydrolase"/>
    <property type="match status" value="1"/>
</dbReference>
<dbReference type="GO" id="GO:0004359">
    <property type="term" value="F:glutaminase activity"/>
    <property type="evidence" value="ECO:0007669"/>
    <property type="project" value="InterPro"/>
</dbReference>
<dbReference type="SUPFAM" id="SSF56317">
    <property type="entry name" value="Carbon-nitrogen hydrolase"/>
    <property type="match status" value="1"/>
</dbReference>
<dbReference type="GO" id="GO:0003952">
    <property type="term" value="F:NAD+ synthase (glutamine-hydrolyzing) activity"/>
    <property type="evidence" value="ECO:0007669"/>
    <property type="project" value="UniProtKB-UniRule"/>
</dbReference>
<evidence type="ECO:0000256" key="6">
    <source>
        <dbReference type="ARBA" id="ARBA00023027"/>
    </source>
</evidence>
<comment type="function">
    <text evidence="7">Catalyzes the ATP-dependent amidation of deamido-NAD to form NAD. Uses L-glutamine as a nitrogen source.</text>
</comment>
<dbReference type="EMBL" id="BMIY01000011">
    <property type="protein sequence ID" value="GFZ81491.1"/>
    <property type="molecule type" value="Genomic_DNA"/>
</dbReference>
<feature type="active site" description="Proton acceptor; for glutaminase activity" evidence="7">
    <location>
        <position position="45"/>
    </location>
</feature>
<dbReference type="RefSeq" id="WP_068811326.1">
    <property type="nucleotide sequence ID" value="NZ_BMIY01000011.1"/>
</dbReference>
<comment type="catalytic activity">
    <reaction evidence="7 8">
        <text>deamido-NAD(+) + L-glutamine + ATP + H2O = L-glutamate + AMP + diphosphate + NAD(+) + H(+)</text>
        <dbReference type="Rhea" id="RHEA:24384"/>
        <dbReference type="ChEBI" id="CHEBI:15377"/>
        <dbReference type="ChEBI" id="CHEBI:15378"/>
        <dbReference type="ChEBI" id="CHEBI:29985"/>
        <dbReference type="ChEBI" id="CHEBI:30616"/>
        <dbReference type="ChEBI" id="CHEBI:33019"/>
        <dbReference type="ChEBI" id="CHEBI:57540"/>
        <dbReference type="ChEBI" id="CHEBI:58359"/>
        <dbReference type="ChEBI" id="CHEBI:58437"/>
        <dbReference type="ChEBI" id="CHEBI:456215"/>
        <dbReference type="EC" id="6.3.5.1"/>
    </reaction>
</comment>
<dbReference type="SUPFAM" id="SSF52402">
    <property type="entry name" value="Adenine nucleotide alpha hydrolases-like"/>
    <property type="match status" value="1"/>
</dbReference>
<dbReference type="InterPro" id="IPR014445">
    <property type="entry name" value="Gln-dep_NAD_synthase"/>
</dbReference>
<feature type="binding site" evidence="7">
    <location>
        <position position="180"/>
    </location>
    <ligand>
        <name>L-glutamine</name>
        <dbReference type="ChEBI" id="CHEBI:58359"/>
    </ligand>
</feature>
<dbReference type="InterPro" id="IPR014729">
    <property type="entry name" value="Rossmann-like_a/b/a_fold"/>
</dbReference>
<comment type="similarity">
    <text evidence="2 7 8">In the C-terminal section; belongs to the NAD synthetase family.</text>
</comment>
<evidence type="ECO:0000256" key="8">
    <source>
        <dbReference type="PIRNR" id="PIRNR006630"/>
    </source>
</evidence>
<dbReference type="Pfam" id="PF02540">
    <property type="entry name" value="NAD_synthase"/>
    <property type="match status" value="1"/>
</dbReference>
<dbReference type="Gene3D" id="3.40.50.620">
    <property type="entry name" value="HUPs"/>
    <property type="match status" value="1"/>
</dbReference>
<feature type="binding site" evidence="7">
    <location>
        <position position="118"/>
    </location>
    <ligand>
        <name>L-glutamine</name>
        <dbReference type="ChEBI" id="CHEBI:58359"/>
    </ligand>
</feature>
<dbReference type="PANTHER" id="PTHR23090:SF9">
    <property type="entry name" value="GLUTAMINE-DEPENDENT NAD(+) SYNTHETASE"/>
    <property type="match status" value="1"/>
</dbReference>
<dbReference type="FunFam" id="3.40.50.620:FF:000106">
    <property type="entry name" value="Glutamine-dependent NAD(+) synthetase"/>
    <property type="match status" value="1"/>
</dbReference>
<feature type="domain" description="CN hydrolase" evidence="10">
    <location>
        <begin position="4"/>
        <end position="244"/>
    </location>
</feature>
<evidence type="ECO:0000259" key="10">
    <source>
        <dbReference type="PROSITE" id="PS50263"/>
    </source>
</evidence>
<dbReference type="GO" id="GO:0005737">
    <property type="term" value="C:cytoplasm"/>
    <property type="evidence" value="ECO:0007669"/>
    <property type="project" value="InterPro"/>
</dbReference>
<dbReference type="PROSITE" id="PS50263">
    <property type="entry name" value="CN_HYDROLASE"/>
    <property type="match status" value="1"/>
</dbReference>
<evidence type="ECO:0000256" key="4">
    <source>
        <dbReference type="ARBA" id="ARBA00022741"/>
    </source>
</evidence>
<feature type="binding site" evidence="7">
    <location>
        <position position="402"/>
    </location>
    <ligand>
        <name>ATP</name>
        <dbReference type="ChEBI" id="CHEBI:30616"/>
    </ligand>
</feature>
<dbReference type="CDD" id="cd00553">
    <property type="entry name" value="NAD_synthase"/>
    <property type="match status" value="1"/>
</dbReference>
<feature type="binding site" evidence="7">
    <location>
        <begin position="295"/>
        <end position="302"/>
    </location>
    <ligand>
        <name>ATP</name>
        <dbReference type="ChEBI" id="CHEBI:30616"/>
    </ligand>
</feature>
<evidence type="ECO:0000256" key="7">
    <source>
        <dbReference type="HAMAP-Rule" id="MF_02090"/>
    </source>
</evidence>
<dbReference type="PIRSF" id="PIRSF006630">
    <property type="entry name" value="NADS_GAT"/>
    <property type="match status" value="1"/>
</dbReference>
<comment type="similarity">
    <text evidence="9">Belongs to the NAD synthetase family.</text>
</comment>
<dbReference type="CDD" id="cd07570">
    <property type="entry name" value="GAT_Gln-NAD-synth"/>
    <property type="match status" value="1"/>
</dbReference>
<evidence type="ECO:0000313" key="12">
    <source>
        <dbReference type="Proteomes" id="UP000627715"/>
    </source>
</evidence>
<feature type="binding site" evidence="7">
    <location>
        <position position="378"/>
    </location>
    <ligand>
        <name>deamido-NAD(+)</name>
        <dbReference type="ChEBI" id="CHEBI:58437"/>
        <note>ligand shared between two neighboring subunits</note>
    </ligand>
</feature>
<evidence type="ECO:0000256" key="5">
    <source>
        <dbReference type="ARBA" id="ARBA00022840"/>
    </source>
</evidence>
<dbReference type="Pfam" id="PF00795">
    <property type="entry name" value="CN_hydrolase"/>
    <property type="match status" value="1"/>
</dbReference>
<dbReference type="NCBIfam" id="TIGR00552">
    <property type="entry name" value="nadE"/>
    <property type="match status" value="1"/>
</dbReference>
<feature type="binding site" evidence="7">
    <location>
        <position position="174"/>
    </location>
    <ligand>
        <name>L-glutamine</name>
        <dbReference type="ChEBI" id="CHEBI:58359"/>
    </ligand>
</feature>
<keyword evidence="4 7" id="KW-0547">Nucleotide-binding</keyword>
<keyword evidence="6 7" id="KW-0520">NAD</keyword>
<dbReference type="GO" id="GO:0008795">
    <property type="term" value="F:NAD+ synthase activity"/>
    <property type="evidence" value="ECO:0007669"/>
    <property type="project" value="UniProtKB-UniRule"/>
</dbReference>
<feature type="binding site" evidence="7">
    <location>
        <position position="407"/>
    </location>
    <ligand>
        <name>deamido-NAD(+)</name>
        <dbReference type="ChEBI" id="CHEBI:58437"/>
        <note>ligand shared between two neighboring subunits</note>
    </ligand>
</feature>
<dbReference type="GO" id="GO:0005524">
    <property type="term" value="F:ATP binding"/>
    <property type="evidence" value="ECO:0007669"/>
    <property type="project" value="UniProtKB-UniRule"/>
</dbReference>
<name>A0A916VKE4_9GAMM</name>
<feature type="active site" description="Nucleophile; for glutaminase activity" evidence="7">
    <location>
        <position position="148"/>
    </location>
</feature>
<protein>
    <recommendedName>
        <fullName evidence="7 8">Glutamine-dependent NAD(+) synthetase</fullName>
        <ecNumber evidence="7 8">6.3.5.1</ecNumber>
    </recommendedName>
    <alternativeName>
        <fullName evidence="7 8">NAD(+) synthase [glutamine-hydrolyzing]</fullName>
    </alternativeName>
</protein>
<evidence type="ECO:0000256" key="2">
    <source>
        <dbReference type="ARBA" id="ARBA00007145"/>
    </source>
</evidence>
<feature type="active site" description="For glutaminase activity" evidence="7">
    <location>
        <position position="112"/>
    </location>
</feature>
<dbReference type="AlphaFoldDB" id="A0A916VKE4"/>
<evidence type="ECO:0000313" key="11">
    <source>
        <dbReference type="EMBL" id="GFZ81491.1"/>
    </source>
</evidence>
<dbReference type="HAMAP" id="MF_02090">
    <property type="entry name" value="NadE_glutamine_dep"/>
    <property type="match status" value="1"/>
</dbReference>
<reference evidence="11" key="2">
    <citation type="submission" date="2020-09" db="EMBL/GenBank/DDBJ databases">
        <authorList>
            <person name="Sun Q."/>
            <person name="Zhou Y."/>
        </authorList>
    </citation>
    <scope>NUCLEOTIDE SEQUENCE</scope>
    <source>
        <strain evidence="11">CGMCC 1.15425</strain>
    </source>
</reference>
<dbReference type="Proteomes" id="UP000627715">
    <property type="component" value="Unassembled WGS sequence"/>
</dbReference>
<evidence type="ECO:0000256" key="3">
    <source>
        <dbReference type="ARBA" id="ARBA00022598"/>
    </source>
</evidence>
<accession>A0A916VKE4</accession>